<keyword evidence="3" id="KW-0813">Transport</keyword>
<dbReference type="InterPro" id="IPR024935">
    <property type="entry name" value="Rubredoxin_dom"/>
</dbReference>
<dbReference type="EMBL" id="PGFZ01000006">
    <property type="protein sequence ID" value="POZ51344.1"/>
    <property type="molecule type" value="Genomic_DNA"/>
</dbReference>
<dbReference type="PANTHER" id="PTHR47627">
    <property type="entry name" value="RUBREDOXIN"/>
    <property type="match status" value="1"/>
</dbReference>
<dbReference type="InterPro" id="IPR050526">
    <property type="entry name" value="Rubredoxin_ET"/>
</dbReference>
<dbReference type="Pfam" id="PF00301">
    <property type="entry name" value="Rubredoxin"/>
    <property type="match status" value="1"/>
</dbReference>
<dbReference type="RefSeq" id="WP_088620892.1">
    <property type="nucleotide sequence ID" value="NZ_CP022129.1"/>
</dbReference>
<proteinExistence type="inferred from homology"/>
<evidence type="ECO:0000313" key="9">
    <source>
        <dbReference type="EMBL" id="ASF48022.1"/>
    </source>
</evidence>
<evidence type="ECO:0000313" key="10">
    <source>
        <dbReference type="EMBL" id="POZ51344.1"/>
    </source>
</evidence>
<dbReference type="SUPFAM" id="SSF57802">
    <property type="entry name" value="Rubredoxin-like"/>
    <property type="match status" value="1"/>
</dbReference>
<reference evidence="10 12" key="2">
    <citation type="submission" date="2017-11" db="EMBL/GenBank/DDBJ databases">
        <title>Draft Genome Sequence of Methylobacter psychrotolerans Sph1T, an Obligate Methanotroph from Low-Temperature Environments.</title>
        <authorList>
            <person name="Oshkin I.Y."/>
            <person name="Miroshnikov K."/>
            <person name="Belova S.E."/>
            <person name="Korzhenkov A."/>
            <person name="Toshchakov S.V."/>
            <person name="Dedysh S.N."/>
        </authorList>
    </citation>
    <scope>NUCLEOTIDE SEQUENCE [LARGE SCALE GENOMIC DNA]</scope>
    <source>
        <strain evidence="10 12">Sph1</strain>
    </source>
</reference>
<dbReference type="Gene3D" id="2.20.28.10">
    <property type="match status" value="1"/>
</dbReference>
<evidence type="ECO:0000256" key="3">
    <source>
        <dbReference type="ARBA" id="ARBA00022448"/>
    </source>
</evidence>
<dbReference type="InterPro" id="IPR024934">
    <property type="entry name" value="Rubredoxin-like_dom"/>
</dbReference>
<evidence type="ECO:0000313" key="12">
    <source>
        <dbReference type="Proteomes" id="UP000237423"/>
    </source>
</evidence>
<dbReference type="InterPro" id="IPR018527">
    <property type="entry name" value="Rubredoxin_Fe_BS"/>
</dbReference>
<gene>
    <name evidence="10" type="ORF">AADEFJLK_02793</name>
    <name evidence="9" type="ORF">CEK71_19200</name>
</gene>
<dbReference type="PANTHER" id="PTHR47627:SF1">
    <property type="entry name" value="RUBREDOXIN-1-RELATED"/>
    <property type="match status" value="1"/>
</dbReference>
<sequence length="73" mass="7856">MSVPFFAGSYAGDALSLPPETTLECKICWYVYDPAVGDEVWQIPSGTAFADLPAHWSCPQCGAAKQDFLLVDG</sequence>
<evidence type="ECO:0000259" key="8">
    <source>
        <dbReference type="PROSITE" id="PS50903"/>
    </source>
</evidence>
<feature type="domain" description="Rubredoxin-like" evidence="8">
    <location>
        <begin position="20"/>
        <end position="71"/>
    </location>
</feature>
<dbReference type="CDD" id="cd00730">
    <property type="entry name" value="rubredoxin"/>
    <property type="match status" value="1"/>
</dbReference>
<dbReference type="AlphaFoldDB" id="A0A1Z4C3C1"/>
<dbReference type="KEGG" id="mpsy:CEK71_19200"/>
<protein>
    <recommendedName>
        <fullName evidence="7">Rubredoxin</fullName>
    </recommendedName>
</protein>
<dbReference type="PROSITE" id="PS50903">
    <property type="entry name" value="RUBREDOXIN_LIKE"/>
    <property type="match status" value="1"/>
</dbReference>
<evidence type="ECO:0000256" key="1">
    <source>
        <dbReference type="ARBA" id="ARBA00001965"/>
    </source>
</evidence>
<comment type="cofactor">
    <cofactor evidence="1 7">
        <name>Fe(3+)</name>
        <dbReference type="ChEBI" id="CHEBI:29034"/>
    </cofactor>
</comment>
<dbReference type="PRINTS" id="PR00163">
    <property type="entry name" value="RUBREDOXIN"/>
</dbReference>
<reference evidence="9 11" key="1">
    <citation type="submission" date="2017-06" db="EMBL/GenBank/DDBJ databases">
        <title>Genome Sequencing of the methanotroph Methylovulum psychrotolerants str. HV10-M2 isolated from a high-altitude environment.</title>
        <authorList>
            <person name="Mateos-Rivera A."/>
        </authorList>
    </citation>
    <scope>NUCLEOTIDE SEQUENCE [LARGE SCALE GENOMIC DNA]</scope>
    <source>
        <strain evidence="9 11">HV10_M2</strain>
    </source>
</reference>
<dbReference type="GO" id="GO:0005506">
    <property type="term" value="F:iron ion binding"/>
    <property type="evidence" value="ECO:0007669"/>
    <property type="project" value="UniProtKB-UniRule"/>
</dbReference>
<dbReference type="Proteomes" id="UP000237423">
    <property type="component" value="Unassembled WGS sequence"/>
</dbReference>
<keyword evidence="5 7" id="KW-0249">Electron transport</keyword>
<dbReference type="GO" id="GO:0009055">
    <property type="term" value="F:electron transfer activity"/>
    <property type="evidence" value="ECO:0007669"/>
    <property type="project" value="TreeGrafter"/>
</dbReference>
<evidence type="ECO:0000256" key="7">
    <source>
        <dbReference type="RuleBase" id="RU003820"/>
    </source>
</evidence>
<dbReference type="PROSITE" id="PS00202">
    <property type="entry name" value="RUBREDOXIN"/>
    <property type="match status" value="1"/>
</dbReference>
<evidence type="ECO:0000256" key="5">
    <source>
        <dbReference type="ARBA" id="ARBA00022982"/>
    </source>
</evidence>
<keyword evidence="4 7" id="KW-0479">Metal-binding</keyword>
<dbReference type="GO" id="GO:0043448">
    <property type="term" value="P:alkane catabolic process"/>
    <property type="evidence" value="ECO:0007669"/>
    <property type="project" value="TreeGrafter"/>
</dbReference>
<dbReference type="EMBL" id="CP022129">
    <property type="protein sequence ID" value="ASF48022.1"/>
    <property type="molecule type" value="Genomic_DNA"/>
</dbReference>
<name>A0A1Z4C3C1_9GAMM</name>
<keyword evidence="6 7" id="KW-0408">Iron</keyword>
<evidence type="ECO:0000256" key="6">
    <source>
        <dbReference type="ARBA" id="ARBA00023004"/>
    </source>
</evidence>
<keyword evidence="11" id="KW-1185">Reference proteome</keyword>
<evidence type="ECO:0000256" key="4">
    <source>
        <dbReference type="ARBA" id="ARBA00022723"/>
    </source>
</evidence>
<organism evidence="9 11">
    <name type="scientific">Methylovulum psychrotolerans</name>
    <dbReference type="NCBI Taxonomy" id="1704499"/>
    <lineage>
        <taxon>Bacteria</taxon>
        <taxon>Pseudomonadati</taxon>
        <taxon>Pseudomonadota</taxon>
        <taxon>Gammaproteobacteria</taxon>
        <taxon>Methylococcales</taxon>
        <taxon>Methylococcaceae</taxon>
        <taxon>Methylovulum</taxon>
    </lineage>
</organism>
<dbReference type="Proteomes" id="UP000197019">
    <property type="component" value="Chromosome"/>
</dbReference>
<evidence type="ECO:0000256" key="2">
    <source>
        <dbReference type="ARBA" id="ARBA00005337"/>
    </source>
</evidence>
<dbReference type="OrthoDB" id="9800607at2"/>
<comment type="similarity">
    <text evidence="2 7">Belongs to the rubredoxin family.</text>
</comment>
<accession>A0A1Z4C3C1</accession>
<evidence type="ECO:0000313" key="11">
    <source>
        <dbReference type="Proteomes" id="UP000197019"/>
    </source>
</evidence>